<evidence type="ECO:0000259" key="2">
    <source>
        <dbReference type="Pfam" id="PF13472"/>
    </source>
</evidence>
<protein>
    <submittedName>
        <fullName evidence="3">SGNH/GDSL hydrolase family protein</fullName>
    </submittedName>
</protein>
<feature type="domain" description="SGNH hydrolase-type esterase" evidence="2">
    <location>
        <begin position="59"/>
        <end position="279"/>
    </location>
</feature>
<evidence type="ECO:0000313" key="4">
    <source>
        <dbReference type="Proteomes" id="UP001290462"/>
    </source>
</evidence>
<evidence type="ECO:0000256" key="1">
    <source>
        <dbReference type="SAM" id="Phobius"/>
    </source>
</evidence>
<comment type="caution">
    <text evidence="3">The sequence shown here is derived from an EMBL/GenBank/DDBJ whole genome shotgun (WGS) entry which is preliminary data.</text>
</comment>
<sequence>MKRIRSFLGIILFLGVVALIVFQVMMFISKDNSKTTIIENKGKESSSEQIKTKELNLVAIGDSLTEGIGDSTGRGGYVPLVAELLESKDEIETVSTSNYGISGNRSDQILKRIKKDEKLQNDVKKADVIVLTVGGNDLMKVVRSTLLKVKEDSFIKPQKEYKERIEETFKELRSLNSDAPIYVFGIYNPFYLYFSEITEMQDIVDSWNETTQSVVEEEQKAHFIPINDILYKGGNQPELSEDQKDTIDSSVKDKKESKVFNDLLFEEDNFHPNDSGYELMAQSLFDEMMASRKEW</sequence>
<dbReference type="CDD" id="cd04506">
    <property type="entry name" value="SGNH_hydrolase_YpmR_like"/>
    <property type="match status" value="1"/>
</dbReference>
<keyword evidence="1" id="KW-0812">Transmembrane</keyword>
<gene>
    <name evidence="3" type="ORF">RAK27_17810</name>
</gene>
<dbReference type="InterPro" id="IPR051532">
    <property type="entry name" value="Ester_Hydrolysis_Enzymes"/>
</dbReference>
<dbReference type="Pfam" id="PF13472">
    <property type="entry name" value="Lipase_GDSL_2"/>
    <property type="match status" value="1"/>
</dbReference>
<proteinExistence type="predicted"/>
<dbReference type="GO" id="GO:0004622">
    <property type="term" value="F:phosphatidylcholine lysophospholipase activity"/>
    <property type="evidence" value="ECO:0007669"/>
    <property type="project" value="TreeGrafter"/>
</dbReference>
<keyword evidence="1" id="KW-1133">Transmembrane helix</keyword>
<dbReference type="PANTHER" id="PTHR30383">
    <property type="entry name" value="THIOESTERASE 1/PROTEASE 1/LYSOPHOSPHOLIPASE L1"/>
    <property type="match status" value="1"/>
</dbReference>
<dbReference type="PANTHER" id="PTHR30383:SF27">
    <property type="entry name" value="SPORE GERMINATION LIPASE LIPC"/>
    <property type="match status" value="1"/>
</dbReference>
<evidence type="ECO:0000313" key="3">
    <source>
        <dbReference type="EMBL" id="MDZ5760500.1"/>
    </source>
</evidence>
<dbReference type="RefSeq" id="WP_322809695.1">
    <property type="nucleotide sequence ID" value="NZ_JAVBVO010000005.1"/>
</dbReference>
<feature type="transmembrane region" description="Helical" evidence="1">
    <location>
        <begin position="7"/>
        <end position="28"/>
    </location>
</feature>
<accession>A0AAW9K405</accession>
<dbReference type="AlphaFoldDB" id="A0AAW9K405"/>
<dbReference type="Gene3D" id="3.40.50.1110">
    <property type="entry name" value="SGNH hydrolase"/>
    <property type="match status" value="1"/>
</dbReference>
<name>A0AAW9K405_CARML</name>
<dbReference type="EMBL" id="JAVBVO010000005">
    <property type="protein sequence ID" value="MDZ5760500.1"/>
    <property type="molecule type" value="Genomic_DNA"/>
</dbReference>
<keyword evidence="1" id="KW-0472">Membrane</keyword>
<dbReference type="InterPro" id="IPR013830">
    <property type="entry name" value="SGNH_hydro"/>
</dbReference>
<keyword evidence="3" id="KW-0378">Hydrolase</keyword>
<reference evidence="3" key="1">
    <citation type="submission" date="2023-08" db="EMBL/GenBank/DDBJ databases">
        <title>Genomic characterization of piscicolin 126 produced by Carnobacterium maltaromaticum CM22 strain isolated from salmon (Salmo salar).</title>
        <authorList>
            <person name="Gonzalez-Gragera E."/>
            <person name="Garcia-Lopez J.D."/>
            <person name="Teso-Perez C."/>
            <person name="Gimenez-Hernandez I."/>
            <person name="Peralta-Sanchez J.M."/>
            <person name="Valdivia E."/>
            <person name="Montalban-Lopez M."/>
            <person name="Martin-Platero A.M."/>
            <person name="Banos A."/>
            <person name="Martinez-Bueno M."/>
        </authorList>
    </citation>
    <scope>NUCLEOTIDE SEQUENCE</scope>
    <source>
        <strain evidence="3">CM22</strain>
    </source>
</reference>
<dbReference type="InterPro" id="IPR036514">
    <property type="entry name" value="SGNH_hydro_sf"/>
</dbReference>
<dbReference type="SUPFAM" id="SSF52266">
    <property type="entry name" value="SGNH hydrolase"/>
    <property type="match status" value="1"/>
</dbReference>
<organism evidence="3 4">
    <name type="scientific">Carnobacterium maltaromaticum</name>
    <name type="common">Carnobacterium piscicola</name>
    <dbReference type="NCBI Taxonomy" id="2751"/>
    <lineage>
        <taxon>Bacteria</taxon>
        <taxon>Bacillati</taxon>
        <taxon>Bacillota</taxon>
        <taxon>Bacilli</taxon>
        <taxon>Lactobacillales</taxon>
        <taxon>Carnobacteriaceae</taxon>
        <taxon>Carnobacterium</taxon>
    </lineage>
</organism>
<dbReference type="Proteomes" id="UP001290462">
    <property type="component" value="Unassembled WGS sequence"/>
</dbReference>